<feature type="transmembrane region" description="Helical" evidence="7">
    <location>
        <begin position="147"/>
        <end position="168"/>
    </location>
</feature>
<feature type="transmembrane region" description="Helical" evidence="7">
    <location>
        <begin position="255"/>
        <end position="280"/>
    </location>
</feature>
<evidence type="ECO:0000256" key="1">
    <source>
        <dbReference type="ARBA" id="ARBA00004651"/>
    </source>
</evidence>
<feature type="transmembrane region" description="Helical" evidence="7">
    <location>
        <begin position="218"/>
        <end position="243"/>
    </location>
</feature>
<name>A0ABT4IFB7_9EURY</name>
<evidence type="ECO:0000256" key="2">
    <source>
        <dbReference type="ARBA" id="ARBA00011061"/>
    </source>
</evidence>
<evidence type="ECO:0000256" key="7">
    <source>
        <dbReference type="SAM" id="Phobius"/>
    </source>
</evidence>
<keyword evidence="6 7" id="KW-0472">Membrane</keyword>
<evidence type="ECO:0000256" key="4">
    <source>
        <dbReference type="ARBA" id="ARBA00022692"/>
    </source>
</evidence>
<feature type="transmembrane region" description="Helical" evidence="7">
    <location>
        <begin position="33"/>
        <end position="55"/>
    </location>
</feature>
<proteinExistence type="inferred from homology"/>
<feature type="transmembrane region" description="Helical" evidence="7">
    <location>
        <begin position="123"/>
        <end position="141"/>
    </location>
</feature>
<evidence type="ECO:0000313" key="8">
    <source>
        <dbReference type="EMBL" id="MCZ0860421.1"/>
    </source>
</evidence>
<keyword evidence="3" id="KW-1003">Cell membrane</keyword>
<dbReference type="InterPro" id="IPR022791">
    <property type="entry name" value="L-PG_synthase/AglD"/>
</dbReference>
<comment type="caution">
    <text evidence="8">The sequence shown here is derived from an EMBL/GenBank/DDBJ whole genome shotgun (WGS) entry which is preliminary data.</text>
</comment>
<sequence length="326" mass="35924">MWKKISAVLIPTIIAAALIVFMLARVWDDLLVAVQHMIPAYLVAAILICLAAWYLRGWRYQYIIERLGTKIGLNFSTACIYVSQTANLIIPARLGDFVRLFILKHEKGTPYTNGFTSVVAERVYDVIIIAVLGLFALPILISLVPAWFVWMIVFVLGAGMVFFLFLLLSRRLHAENKILKKILEVLDQLRQVSSTPGSLAALSVSSAVIWMMDVTICYLVSLMFGVTIPFMLVLLAIVIGNLVKAVPITPGGIGTYELALVITFEIGGVPAATATLIAVVDHLIKNLVTLAGGVVSLYYFGDWAVSLLKRLFREDAKKLKEEHGSS</sequence>
<feature type="transmembrane region" description="Helical" evidence="7">
    <location>
        <begin position="7"/>
        <end position="27"/>
    </location>
</feature>
<dbReference type="EMBL" id="JAPTGB010000007">
    <property type="protein sequence ID" value="MCZ0860421.1"/>
    <property type="molecule type" value="Genomic_DNA"/>
</dbReference>
<keyword evidence="9" id="KW-1185">Reference proteome</keyword>
<organism evidence="8 9">
    <name type="scientific">Methanocorpusculum petauri</name>
    <dbReference type="NCBI Taxonomy" id="3002863"/>
    <lineage>
        <taxon>Archaea</taxon>
        <taxon>Methanobacteriati</taxon>
        <taxon>Methanobacteriota</taxon>
        <taxon>Stenosarchaea group</taxon>
        <taxon>Methanomicrobia</taxon>
        <taxon>Methanomicrobiales</taxon>
        <taxon>Methanocorpusculaceae</taxon>
        <taxon>Methanocorpusculum</taxon>
    </lineage>
</organism>
<accession>A0ABT4IFB7</accession>
<keyword evidence="4 7" id="KW-0812">Transmembrane</keyword>
<comment type="subcellular location">
    <subcellularLocation>
        <location evidence="1">Cell membrane</location>
        <topology evidence="1">Multi-pass membrane protein</topology>
    </subcellularLocation>
</comment>
<dbReference type="PANTHER" id="PTHR39087">
    <property type="entry name" value="UPF0104 MEMBRANE PROTEIN MJ1595"/>
    <property type="match status" value="1"/>
</dbReference>
<comment type="similarity">
    <text evidence="2">Belongs to the UPF0104 family.</text>
</comment>
<reference evidence="8" key="1">
    <citation type="submission" date="2022-12" db="EMBL/GenBank/DDBJ databases">
        <title>Isolation and characterisation of novel Methanocorpusculum spp. from native Australian herbivores indicates the genus is ancestrally host-associated.</title>
        <authorList>
            <person name="Volmer J.G."/>
            <person name="Soo R.M."/>
            <person name="Evans P.N."/>
            <person name="Hoedt E.C."/>
            <person name="Astorga Alsina A.L."/>
            <person name="Woodcroft B.J."/>
            <person name="Tyson G.W."/>
            <person name="Hugenholtz P."/>
            <person name="Morrison M."/>
        </authorList>
    </citation>
    <scope>NUCLEOTIDE SEQUENCE</scope>
    <source>
        <strain evidence="8">MG</strain>
    </source>
</reference>
<dbReference type="Proteomes" id="UP001141422">
    <property type="component" value="Unassembled WGS sequence"/>
</dbReference>
<evidence type="ECO:0000313" key="9">
    <source>
        <dbReference type="Proteomes" id="UP001141422"/>
    </source>
</evidence>
<keyword evidence="5 7" id="KW-1133">Transmembrane helix</keyword>
<evidence type="ECO:0000256" key="6">
    <source>
        <dbReference type="ARBA" id="ARBA00023136"/>
    </source>
</evidence>
<evidence type="ECO:0000256" key="5">
    <source>
        <dbReference type="ARBA" id="ARBA00022989"/>
    </source>
</evidence>
<dbReference type="NCBIfam" id="TIGR00374">
    <property type="entry name" value="flippase-like domain"/>
    <property type="match status" value="2"/>
</dbReference>
<gene>
    <name evidence="8" type="ORF">O0S10_04150</name>
</gene>
<evidence type="ECO:0000256" key="3">
    <source>
        <dbReference type="ARBA" id="ARBA00022475"/>
    </source>
</evidence>
<dbReference type="RefSeq" id="WP_268924638.1">
    <property type="nucleotide sequence ID" value="NZ_JAPTGB010000007.1"/>
</dbReference>
<dbReference type="PANTHER" id="PTHR39087:SF2">
    <property type="entry name" value="UPF0104 MEMBRANE PROTEIN MJ1595"/>
    <property type="match status" value="1"/>
</dbReference>
<protein>
    <submittedName>
        <fullName evidence="8">Lysylphosphatidylglycerol synthase transmembrane domain-containing protein</fullName>
    </submittedName>
</protein>
<feature type="transmembrane region" description="Helical" evidence="7">
    <location>
        <begin position="286"/>
        <end position="308"/>
    </location>
</feature>
<dbReference type="Pfam" id="PF03706">
    <property type="entry name" value="LPG_synthase_TM"/>
    <property type="match status" value="1"/>
</dbReference>